<comment type="caution">
    <text evidence="1">The sequence shown here is derived from an EMBL/GenBank/DDBJ whole genome shotgun (WGS) entry which is preliminary data.</text>
</comment>
<sequence>MRQLNNNLNSYERKPTDSHNLNYHLALLTEKAFAIAFDVWEVIRLSPVPVQEGRIERINKCPLYNSKK</sequence>
<accession>A0AAV4N3A1</accession>
<evidence type="ECO:0000313" key="1">
    <source>
        <dbReference type="EMBL" id="GIX78131.1"/>
    </source>
</evidence>
<dbReference type="EMBL" id="BPLQ01001079">
    <property type="protein sequence ID" value="GIX78131.1"/>
    <property type="molecule type" value="Genomic_DNA"/>
</dbReference>
<name>A0AAV4N3A1_9ARAC</name>
<dbReference type="Proteomes" id="UP001054837">
    <property type="component" value="Unassembled WGS sequence"/>
</dbReference>
<reference evidence="1 2" key="1">
    <citation type="submission" date="2021-06" db="EMBL/GenBank/DDBJ databases">
        <title>Caerostris darwini draft genome.</title>
        <authorList>
            <person name="Kono N."/>
            <person name="Arakawa K."/>
        </authorList>
    </citation>
    <scope>NUCLEOTIDE SEQUENCE [LARGE SCALE GENOMIC DNA]</scope>
</reference>
<dbReference type="AlphaFoldDB" id="A0AAV4N3A1"/>
<protein>
    <submittedName>
        <fullName evidence="1">Uncharacterized protein</fullName>
    </submittedName>
</protein>
<proteinExistence type="predicted"/>
<keyword evidence="2" id="KW-1185">Reference proteome</keyword>
<gene>
    <name evidence="1" type="ORF">CDAR_508681</name>
</gene>
<organism evidence="1 2">
    <name type="scientific">Caerostris darwini</name>
    <dbReference type="NCBI Taxonomy" id="1538125"/>
    <lineage>
        <taxon>Eukaryota</taxon>
        <taxon>Metazoa</taxon>
        <taxon>Ecdysozoa</taxon>
        <taxon>Arthropoda</taxon>
        <taxon>Chelicerata</taxon>
        <taxon>Arachnida</taxon>
        <taxon>Araneae</taxon>
        <taxon>Araneomorphae</taxon>
        <taxon>Entelegynae</taxon>
        <taxon>Araneoidea</taxon>
        <taxon>Araneidae</taxon>
        <taxon>Caerostris</taxon>
    </lineage>
</organism>
<evidence type="ECO:0000313" key="2">
    <source>
        <dbReference type="Proteomes" id="UP001054837"/>
    </source>
</evidence>